<dbReference type="Proteomes" id="UP001432322">
    <property type="component" value="Unassembled WGS sequence"/>
</dbReference>
<name>A0AAV5VK46_9BILA</name>
<dbReference type="EMBL" id="BTSY01000003">
    <property type="protein sequence ID" value="GMT20107.1"/>
    <property type="molecule type" value="Genomic_DNA"/>
</dbReference>
<organism evidence="1 2">
    <name type="scientific">Pristionchus fissidentatus</name>
    <dbReference type="NCBI Taxonomy" id="1538716"/>
    <lineage>
        <taxon>Eukaryota</taxon>
        <taxon>Metazoa</taxon>
        <taxon>Ecdysozoa</taxon>
        <taxon>Nematoda</taxon>
        <taxon>Chromadorea</taxon>
        <taxon>Rhabditida</taxon>
        <taxon>Rhabditina</taxon>
        <taxon>Diplogasteromorpha</taxon>
        <taxon>Diplogasteroidea</taxon>
        <taxon>Neodiplogasteridae</taxon>
        <taxon>Pristionchus</taxon>
    </lineage>
</organism>
<evidence type="ECO:0000313" key="2">
    <source>
        <dbReference type="Proteomes" id="UP001432322"/>
    </source>
</evidence>
<reference evidence="1" key="1">
    <citation type="submission" date="2023-10" db="EMBL/GenBank/DDBJ databases">
        <title>Genome assembly of Pristionchus species.</title>
        <authorList>
            <person name="Yoshida K."/>
            <person name="Sommer R.J."/>
        </authorList>
    </citation>
    <scope>NUCLEOTIDE SEQUENCE</scope>
    <source>
        <strain evidence="1">RS5133</strain>
    </source>
</reference>
<comment type="caution">
    <text evidence="1">The sequence shown here is derived from an EMBL/GenBank/DDBJ whole genome shotgun (WGS) entry which is preliminary data.</text>
</comment>
<feature type="non-terminal residue" evidence="1">
    <location>
        <position position="1"/>
    </location>
</feature>
<sequence>SAGGELIPIRVIIFDEVDKRRKILIGASSETRVCDLPNHPDLKEFIGGKRCEWNCEGDVLKSVTISILSGITASRPIQLMCTVKK</sequence>
<accession>A0AAV5VK46</accession>
<gene>
    <name evidence="1" type="ORF">PFISCL1PPCAC_11404</name>
</gene>
<protein>
    <submittedName>
        <fullName evidence="1">Uncharacterized protein</fullName>
    </submittedName>
</protein>
<evidence type="ECO:0000313" key="1">
    <source>
        <dbReference type="EMBL" id="GMT20107.1"/>
    </source>
</evidence>
<dbReference type="AlphaFoldDB" id="A0AAV5VK46"/>
<proteinExistence type="predicted"/>
<keyword evidence="2" id="KW-1185">Reference proteome</keyword>